<dbReference type="AlphaFoldDB" id="A0AAW8R7M1"/>
<evidence type="ECO:0000256" key="1">
    <source>
        <dbReference type="ARBA" id="ARBA00022737"/>
    </source>
</evidence>
<evidence type="ECO:0000313" key="4">
    <source>
        <dbReference type="EMBL" id="MDT0583183.1"/>
    </source>
</evidence>
<organism evidence="4 5">
    <name type="scientific">Brumicola blandensis</name>
    <dbReference type="NCBI Taxonomy" id="3075611"/>
    <lineage>
        <taxon>Bacteria</taxon>
        <taxon>Pseudomonadati</taxon>
        <taxon>Pseudomonadota</taxon>
        <taxon>Gammaproteobacteria</taxon>
        <taxon>Alteromonadales</taxon>
        <taxon>Alteromonadaceae</taxon>
        <taxon>Brumicola</taxon>
    </lineage>
</organism>
<evidence type="ECO:0000256" key="2">
    <source>
        <dbReference type="ARBA" id="ARBA00022803"/>
    </source>
</evidence>
<dbReference type="InterPro" id="IPR044244">
    <property type="entry name" value="TTC27/Emw1"/>
</dbReference>
<comment type="caution">
    <text evidence="4">The sequence shown here is derived from an EMBL/GenBank/DDBJ whole genome shotgun (WGS) entry which is preliminary data.</text>
</comment>
<keyword evidence="5" id="KW-1185">Reference proteome</keyword>
<protein>
    <recommendedName>
        <fullName evidence="6">Tetratricopeptide repeat protein</fullName>
    </recommendedName>
</protein>
<dbReference type="InterPro" id="IPR011990">
    <property type="entry name" value="TPR-like_helical_dom_sf"/>
</dbReference>
<dbReference type="RefSeq" id="WP_311361951.1">
    <property type="nucleotide sequence ID" value="NZ_JAVRIE010000004.1"/>
</dbReference>
<evidence type="ECO:0000256" key="3">
    <source>
        <dbReference type="PROSITE-ProRule" id="PRU00339"/>
    </source>
</evidence>
<accession>A0AAW8R7M1</accession>
<dbReference type="PROSITE" id="PS50005">
    <property type="entry name" value="TPR"/>
    <property type="match status" value="1"/>
</dbReference>
<reference evidence="4 5" key="1">
    <citation type="submission" date="2023-09" db="EMBL/GenBank/DDBJ databases">
        <authorList>
            <person name="Rey-Velasco X."/>
        </authorList>
    </citation>
    <scope>NUCLEOTIDE SEQUENCE [LARGE SCALE GENOMIC DNA]</scope>
    <source>
        <strain evidence="4 5">W409</strain>
    </source>
</reference>
<dbReference type="PANTHER" id="PTHR16193:SF0">
    <property type="entry name" value="TETRATRICOPEPTIDE REPEAT PROTEIN 27"/>
    <property type="match status" value="1"/>
</dbReference>
<keyword evidence="2 3" id="KW-0802">TPR repeat</keyword>
<evidence type="ECO:0000313" key="5">
    <source>
        <dbReference type="Proteomes" id="UP001249020"/>
    </source>
</evidence>
<gene>
    <name evidence="4" type="ORF">RM544_11590</name>
</gene>
<dbReference type="SMART" id="SM00028">
    <property type="entry name" value="TPR"/>
    <property type="match status" value="4"/>
</dbReference>
<proteinExistence type="predicted"/>
<dbReference type="PANTHER" id="PTHR16193">
    <property type="entry name" value="TETRATRICOPEPTIDE REPEAT PROTEIN 27"/>
    <property type="match status" value="1"/>
</dbReference>
<dbReference type="Proteomes" id="UP001249020">
    <property type="component" value="Unassembled WGS sequence"/>
</dbReference>
<evidence type="ECO:0008006" key="6">
    <source>
        <dbReference type="Google" id="ProtNLM"/>
    </source>
</evidence>
<dbReference type="Pfam" id="PF13432">
    <property type="entry name" value="TPR_16"/>
    <property type="match status" value="1"/>
</dbReference>
<keyword evidence="1" id="KW-0677">Repeat</keyword>
<dbReference type="Gene3D" id="1.25.40.10">
    <property type="entry name" value="Tetratricopeptide repeat domain"/>
    <property type="match status" value="1"/>
</dbReference>
<feature type="repeat" description="TPR" evidence="3">
    <location>
        <begin position="228"/>
        <end position="261"/>
    </location>
</feature>
<dbReference type="InterPro" id="IPR019734">
    <property type="entry name" value="TPR_rpt"/>
</dbReference>
<dbReference type="Pfam" id="PF13181">
    <property type="entry name" value="TPR_8"/>
    <property type="match status" value="1"/>
</dbReference>
<dbReference type="SUPFAM" id="SSF48452">
    <property type="entry name" value="TPR-like"/>
    <property type="match status" value="1"/>
</dbReference>
<sequence>MMISILSACATTPSNSSAELMPATSLLSDDLFPSFQAYPIETREQIFYLDEAAIAFIDRQGRGLRTEEAKIRRFIKAVFERTDLSMNYASDANTTASVTFQRAKANCLSLSIMTYAMAKHAGLDSYFQVVDIPEYWTRRSGYSMLNGHINLRIKPSTKVGIQTLFNNTFVVDFDSEISVKKFPAEPVDESVVLSMFYNNKGADALLENDLDKAYAYFRASVVNNPTHAGTWVNLGYLYRLTNDYDKAEMAYRQAININDDQLTAWENLSILYKLQGKTKRASDIRHEIERKRKENPFYHQMLAEIDRDYGDFESSISHYLNAISLDRNQHQFYFGIASAYFEKGDLDNSARYLKVAKRKAGRSELAEVYESKLSALSNFMR</sequence>
<dbReference type="EMBL" id="JAVRIE010000004">
    <property type="protein sequence ID" value="MDT0583183.1"/>
    <property type="molecule type" value="Genomic_DNA"/>
</dbReference>
<name>A0AAW8R7M1_9ALTE</name>